<dbReference type="InterPro" id="IPR045584">
    <property type="entry name" value="Pilin-like"/>
</dbReference>
<dbReference type="Proteomes" id="UP000273778">
    <property type="component" value="Chromosome"/>
</dbReference>
<sequence length="178" mass="18852">MTSVVNHGHFSWRKQQGFTLIELVVVIIILGILAVMVAPQFIGLKSNAYASTMQGVAGAINSSKTLVYSACTISTDCDETAAAGTGNGLGNSLIVLGQSITLAYGYPRHTGAGIARMTNIADISDGGEFILTTYTDSGRSGLRIRPNAEYAANKCEIRYSQPQAVGQTPLVEVYIDQC</sequence>
<dbReference type="InterPro" id="IPR012902">
    <property type="entry name" value="N_methyl_site"/>
</dbReference>
<dbReference type="SUPFAM" id="SSF54523">
    <property type="entry name" value="Pili subunits"/>
    <property type="match status" value="1"/>
</dbReference>
<evidence type="ECO:0000313" key="2">
    <source>
        <dbReference type="EMBL" id="AZG33955.1"/>
    </source>
</evidence>
<evidence type="ECO:0000313" key="3">
    <source>
        <dbReference type="EMBL" id="RPA31407.1"/>
    </source>
</evidence>
<organism evidence="3 5">
    <name type="scientific">Shewanella psychromarinicola</name>
    <dbReference type="NCBI Taxonomy" id="2487742"/>
    <lineage>
        <taxon>Bacteria</taxon>
        <taxon>Pseudomonadati</taxon>
        <taxon>Pseudomonadota</taxon>
        <taxon>Gammaproteobacteria</taxon>
        <taxon>Alteromonadales</taxon>
        <taxon>Shewanellaceae</taxon>
        <taxon>Shewanella</taxon>
    </lineage>
</organism>
<gene>
    <name evidence="3" type="ORF">EGC77_13510</name>
    <name evidence="2" type="ORF">EGC80_02760</name>
</gene>
<evidence type="ECO:0000313" key="5">
    <source>
        <dbReference type="Proteomes" id="UP000278855"/>
    </source>
</evidence>
<protein>
    <submittedName>
        <fullName evidence="3">Type II secretion system protein</fullName>
    </submittedName>
</protein>
<reference evidence="3" key="3">
    <citation type="submission" date="2018-11" db="EMBL/GenBank/DDBJ databases">
        <authorList>
            <person name="Hwang Y.J."/>
            <person name="Hwang C.Y."/>
        </authorList>
    </citation>
    <scope>NUCLEOTIDE SEQUENCE</scope>
    <source>
        <strain evidence="3">R106</strain>
    </source>
</reference>
<dbReference type="PROSITE" id="PS00409">
    <property type="entry name" value="PROKAR_NTER_METHYL"/>
    <property type="match status" value="1"/>
</dbReference>
<dbReference type="AlphaFoldDB" id="A0A3N4E3B1"/>
<keyword evidence="4" id="KW-1185">Reference proteome</keyword>
<dbReference type="NCBIfam" id="TIGR02532">
    <property type="entry name" value="IV_pilin_GFxxxE"/>
    <property type="match status" value="1"/>
</dbReference>
<dbReference type="EMBL" id="CP034073">
    <property type="protein sequence ID" value="AZG33955.1"/>
    <property type="molecule type" value="Genomic_DNA"/>
</dbReference>
<keyword evidence="1" id="KW-0472">Membrane</keyword>
<dbReference type="KEGG" id="spsr:EGC80_02760"/>
<dbReference type="Gene3D" id="3.30.700.10">
    <property type="entry name" value="Glycoprotein, Type 4 Pilin"/>
    <property type="match status" value="1"/>
</dbReference>
<evidence type="ECO:0000256" key="1">
    <source>
        <dbReference type="SAM" id="Phobius"/>
    </source>
</evidence>
<reference evidence="5" key="2">
    <citation type="submission" date="2018-11" db="EMBL/GenBank/DDBJ databases">
        <title>Shewanella sp. R106.</title>
        <authorList>
            <person name="Hwang Y.J."/>
            <person name="Hwang C.Y."/>
        </authorList>
    </citation>
    <scope>NUCLEOTIDE SEQUENCE [LARGE SCALE GENOMIC DNA]</scope>
    <source>
        <strain evidence="5">R106</strain>
    </source>
</reference>
<name>A0A3N4E3B1_9GAMM</name>
<dbReference type="Proteomes" id="UP000278855">
    <property type="component" value="Unassembled WGS sequence"/>
</dbReference>
<keyword evidence="1" id="KW-1133">Transmembrane helix</keyword>
<feature type="transmembrane region" description="Helical" evidence="1">
    <location>
        <begin position="20"/>
        <end position="44"/>
    </location>
</feature>
<dbReference type="Pfam" id="PF07963">
    <property type="entry name" value="N_methyl"/>
    <property type="match status" value="1"/>
</dbReference>
<reference evidence="2 4" key="1">
    <citation type="submission" date="2018-11" db="EMBL/GenBank/DDBJ databases">
        <title>Shewanella sp. M2.</title>
        <authorList>
            <person name="Hwang Y.J."/>
            <person name="Hwang C.Y."/>
        </authorList>
    </citation>
    <scope>NUCLEOTIDE SEQUENCE [LARGE SCALE GENOMIC DNA]</scope>
    <source>
        <strain evidence="2 4">M2</strain>
    </source>
</reference>
<dbReference type="OrthoDB" id="6264136at2"/>
<keyword evidence="1" id="KW-0812">Transmembrane</keyword>
<evidence type="ECO:0000313" key="4">
    <source>
        <dbReference type="Proteomes" id="UP000273778"/>
    </source>
</evidence>
<dbReference type="RefSeq" id="WP_124013177.1">
    <property type="nucleotide sequence ID" value="NZ_CP034073.1"/>
</dbReference>
<proteinExistence type="predicted"/>
<dbReference type="EMBL" id="RKKB01000005">
    <property type="protein sequence ID" value="RPA31407.1"/>
    <property type="molecule type" value="Genomic_DNA"/>
</dbReference>
<accession>A0A3N4E3B1</accession>